<dbReference type="InterPro" id="IPR050627">
    <property type="entry name" value="Nitroreductase/BluB"/>
</dbReference>
<dbReference type="RefSeq" id="WP_244873798.1">
    <property type="nucleotide sequence ID" value="NZ_CAJPVI010000011.1"/>
</dbReference>
<dbReference type="SUPFAM" id="SSF55469">
    <property type="entry name" value="FMN-dependent nitroreductase-like"/>
    <property type="match status" value="1"/>
</dbReference>
<organism evidence="2 3">
    <name type="scientific">Cupriavidus numazuensis</name>
    <dbReference type="NCBI Taxonomy" id="221992"/>
    <lineage>
        <taxon>Bacteria</taxon>
        <taxon>Pseudomonadati</taxon>
        <taxon>Pseudomonadota</taxon>
        <taxon>Betaproteobacteria</taxon>
        <taxon>Burkholderiales</taxon>
        <taxon>Burkholderiaceae</taxon>
        <taxon>Cupriavidus</taxon>
    </lineage>
</organism>
<evidence type="ECO:0000313" key="3">
    <source>
        <dbReference type="Proteomes" id="UP000672657"/>
    </source>
</evidence>
<sequence length="214" mass="23307">MGLDLTEILAEALRPASPAPLLPARRSIRRYHDRPVSETLIDRLLESAVAAPSAHNRQPWRFVVLREAAAKASLATAMGRKLRADRVADGDAIDDIDADVARSYARLTGAPALVLVCLTMSDMDTYRDEHRNQAEYLMAVQSTAMAGQNLLLAASAAGLGACWLCAPMFCPDTVVEALHLPADWRPQGVITLGYPANTGKPYIRRSMSDVARKR</sequence>
<accession>A0ABM8TFW8</accession>
<dbReference type="CDD" id="cd02062">
    <property type="entry name" value="Nitro_FMN_reductase"/>
    <property type="match status" value="1"/>
</dbReference>
<dbReference type="Proteomes" id="UP000672657">
    <property type="component" value="Unassembled WGS sequence"/>
</dbReference>
<name>A0ABM8TFW8_9BURK</name>
<dbReference type="PANTHER" id="PTHR23026:SF123">
    <property type="entry name" value="NAD(P)H NITROREDUCTASE RV3131-RELATED"/>
    <property type="match status" value="1"/>
</dbReference>
<evidence type="ECO:0000313" key="2">
    <source>
        <dbReference type="EMBL" id="CAG2142834.1"/>
    </source>
</evidence>
<dbReference type="InterPro" id="IPR029479">
    <property type="entry name" value="Nitroreductase"/>
</dbReference>
<keyword evidence="3" id="KW-1185">Reference proteome</keyword>
<feature type="domain" description="Nitroreductase" evidence="1">
    <location>
        <begin position="24"/>
        <end position="194"/>
    </location>
</feature>
<comment type="caution">
    <text evidence="2">The sequence shown here is derived from an EMBL/GenBank/DDBJ whole genome shotgun (WGS) entry which is preliminary data.</text>
</comment>
<dbReference type="PANTHER" id="PTHR23026">
    <property type="entry name" value="NADPH NITROREDUCTASE"/>
    <property type="match status" value="1"/>
</dbReference>
<dbReference type="InterPro" id="IPR000415">
    <property type="entry name" value="Nitroreductase-like"/>
</dbReference>
<dbReference type="Pfam" id="PF00881">
    <property type="entry name" value="Nitroreductase"/>
    <property type="match status" value="1"/>
</dbReference>
<evidence type="ECO:0000259" key="1">
    <source>
        <dbReference type="Pfam" id="PF00881"/>
    </source>
</evidence>
<proteinExistence type="predicted"/>
<gene>
    <name evidence="2" type="primary">fbiB_2</name>
    <name evidence="2" type="ORF">LMG26411_02291</name>
</gene>
<protein>
    <submittedName>
        <fullName evidence="2">Bifunctional F420 biosynthesis protein FbiB</fullName>
    </submittedName>
</protein>
<dbReference type="Gene3D" id="3.40.109.10">
    <property type="entry name" value="NADH Oxidase"/>
    <property type="match status" value="1"/>
</dbReference>
<dbReference type="EMBL" id="CAJPVI010000011">
    <property type="protein sequence ID" value="CAG2142834.1"/>
    <property type="molecule type" value="Genomic_DNA"/>
</dbReference>
<reference evidence="2 3" key="1">
    <citation type="submission" date="2021-03" db="EMBL/GenBank/DDBJ databases">
        <authorList>
            <person name="Peeters C."/>
        </authorList>
    </citation>
    <scope>NUCLEOTIDE SEQUENCE [LARGE SCALE GENOMIC DNA]</scope>
    <source>
        <strain evidence="2 3">LMG 26411</strain>
    </source>
</reference>